<keyword evidence="5" id="KW-1185">Reference proteome</keyword>
<proteinExistence type="predicted"/>
<name>A0A9P4S4W3_9PEZI</name>
<feature type="region of interest" description="Disordered" evidence="3">
    <location>
        <begin position="56"/>
        <end position="93"/>
    </location>
</feature>
<dbReference type="Proteomes" id="UP000799429">
    <property type="component" value="Unassembled WGS sequence"/>
</dbReference>
<keyword evidence="2" id="KW-0539">Nucleus</keyword>
<comment type="caution">
    <text evidence="4">The sequence shown here is derived from an EMBL/GenBank/DDBJ whole genome shotgun (WGS) entry which is preliminary data.</text>
</comment>
<evidence type="ECO:0000256" key="3">
    <source>
        <dbReference type="SAM" id="MobiDB-lite"/>
    </source>
</evidence>
<organism evidence="4 5">
    <name type="scientific">Patellaria atrata CBS 101060</name>
    <dbReference type="NCBI Taxonomy" id="1346257"/>
    <lineage>
        <taxon>Eukaryota</taxon>
        <taxon>Fungi</taxon>
        <taxon>Dikarya</taxon>
        <taxon>Ascomycota</taxon>
        <taxon>Pezizomycotina</taxon>
        <taxon>Dothideomycetes</taxon>
        <taxon>Dothideomycetes incertae sedis</taxon>
        <taxon>Patellariales</taxon>
        <taxon>Patellariaceae</taxon>
        <taxon>Patellaria</taxon>
    </lineage>
</organism>
<feature type="region of interest" description="Disordered" evidence="3">
    <location>
        <begin position="237"/>
        <end position="363"/>
    </location>
</feature>
<feature type="compositionally biased region" description="Basic and acidic residues" evidence="3">
    <location>
        <begin position="80"/>
        <end position="93"/>
    </location>
</feature>
<reference evidence="4" key="1">
    <citation type="journal article" date="2020" name="Stud. Mycol.">
        <title>101 Dothideomycetes genomes: a test case for predicting lifestyles and emergence of pathogens.</title>
        <authorList>
            <person name="Haridas S."/>
            <person name="Albert R."/>
            <person name="Binder M."/>
            <person name="Bloem J."/>
            <person name="Labutti K."/>
            <person name="Salamov A."/>
            <person name="Andreopoulos B."/>
            <person name="Baker S."/>
            <person name="Barry K."/>
            <person name="Bills G."/>
            <person name="Bluhm B."/>
            <person name="Cannon C."/>
            <person name="Castanera R."/>
            <person name="Culley D."/>
            <person name="Daum C."/>
            <person name="Ezra D."/>
            <person name="Gonzalez J."/>
            <person name="Henrissat B."/>
            <person name="Kuo A."/>
            <person name="Liang C."/>
            <person name="Lipzen A."/>
            <person name="Lutzoni F."/>
            <person name="Magnuson J."/>
            <person name="Mondo S."/>
            <person name="Nolan M."/>
            <person name="Ohm R."/>
            <person name="Pangilinan J."/>
            <person name="Park H.-J."/>
            <person name="Ramirez L."/>
            <person name="Alfaro M."/>
            <person name="Sun H."/>
            <person name="Tritt A."/>
            <person name="Yoshinaga Y."/>
            <person name="Zwiers L.-H."/>
            <person name="Turgeon B."/>
            <person name="Goodwin S."/>
            <person name="Spatafora J."/>
            <person name="Crous P."/>
            <person name="Grigoriev I."/>
        </authorList>
    </citation>
    <scope>NUCLEOTIDE SEQUENCE</scope>
    <source>
        <strain evidence="4">CBS 101060</strain>
    </source>
</reference>
<evidence type="ECO:0000256" key="2">
    <source>
        <dbReference type="ARBA" id="ARBA00023242"/>
    </source>
</evidence>
<evidence type="ECO:0000313" key="5">
    <source>
        <dbReference type="Proteomes" id="UP000799429"/>
    </source>
</evidence>
<dbReference type="InterPro" id="IPR008501">
    <property type="entry name" value="THOC7/Mft1"/>
</dbReference>
<dbReference type="AlphaFoldDB" id="A0A9P4S4W3"/>
<gene>
    <name evidence="4" type="ORF">M501DRAFT_1034881</name>
</gene>
<dbReference type="GO" id="GO:0006397">
    <property type="term" value="P:mRNA processing"/>
    <property type="evidence" value="ECO:0007669"/>
    <property type="project" value="InterPro"/>
</dbReference>
<evidence type="ECO:0000256" key="1">
    <source>
        <dbReference type="ARBA" id="ARBA00004123"/>
    </source>
</evidence>
<accession>A0A9P4S4W3</accession>
<evidence type="ECO:0000313" key="4">
    <source>
        <dbReference type="EMBL" id="KAF2835083.1"/>
    </source>
</evidence>
<sequence length="363" mass="41006">MDKAFRQAQHIQIDHMASNEYGLIEQSDEDALHKSRLLSVEQKPFARVTKRLLGEGSLISQPPTSLPTPPPDASAADEEAAARESERQKQAEKRKQWREDVILDFAALEASIVRIQFLQNSNEKERERYAAEKIKILETAQAIRDNTAELRIQLEEAQKMLALRKTYDELAEKITSNRMLRPREDQHAQLEKLNAEIAELEQESLDYKHTWAERREQFERIVGEGKQMLRLIRDEKEEAERKEGMEGADDGDDGEGSTMRGEPSLGGTPRPDGESTPMHIGHEGDTQLRLGVQHGDRLAPISASPSRSHSRAGSPGLQGRKDHDVEMTESNGNTQREPEDDLSEIEEGEMGEDSPIVDKMDET</sequence>
<dbReference type="EMBL" id="MU006112">
    <property type="protein sequence ID" value="KAF2835083.1"/>
    <property type="molecule type" value="Genomic_DNA"/>
</dbReference>
<comment type="subcellular location">
    <subcellularLocation>
        <location evidence="1">Nucleus</location>
    </subcellularLocation>
</comment>
<protein>
    <recommendedName>
        <fullName evidence="6">Tho complex subunit 7</fullName>
    </recommendedName>
</protein>
<dbReference type="GO" id="GO:0000445">
    <property type="term" value="C:THO complex part of transcription export complex"/>
    <property type="evidence" value="ECO:0007669"/>
    <property type="project" value="InterPro"/>
</dbReference>
<feature type="compositionally biased region" description="Acidic residues" evidence="3">
    <location>
        <begin position="338"/>
        <end position="352"/>
    </location>
</feature>
<dbReference type="OrthoDB" id="205166at2759"/>
<feature type="compositionally biased region" description="Acidic residues" evidence="3">
    <location>
        <begin position="246"/>
        <end position="255"/>
    </location>
</feature>
<dbReference type="Pfam" id="PF05615">
    <property type="entry name" value="THOC7"/>
    <property type="match status" value="1"/>
</dbReference>
<evidence type="ECO:0008006" key="6">
    <source>
        <dbReference type="Google" id="ProtNLM"/>
    </source>
</evidence>